<name>A0A917GWN5_9MICC</name>
<comment type="subcellular location">
    <subcellularLocation>
        <location evidence="1">Cell membrane</location>
        <topology evidence="1">Single-pass membrane protein</topology>
    </subcellularLocation>
</comment>
<evidence type="ECO:0000256" key="11">
    <source>
        <dbReference type="SAM" id="Phobius"/>
    </source>
</evidence>
<dbReference type="Pfam" id="PF02699">
    <property type="entry name" value="YajC"/>
    <property type="match status" value="1"/>
</dbReference>
<keyword evidence="9 11" id="KW-0472">Membrane</keyword>
<sequence length="163" mass="17555">MSQLVLAQSLAAQAAQPTGGGTAWLLPLMLVAMVLLLWLPMRRQKKAMAQMKEKQSTMMPGTDVMTNFGLYGTVRAIDRDANKADLEIAPGTVVTVHLQTLTTVVEEQAPAEQSAAAAPEARTESRAETRTDTRSDAADELPGSTAAEHRDDEAPREPGQRND</sequence>
<keyword evidence="13" id="KW-1185">Reference proteome</keyword>
<proteinExistence type="inferred from homology"/>
<reference evidence="12" key="2">
    <citation type="submission" date="2020-09" db="EMBL/GenBank/DDBJ databases">
        <authorList>
            <person name="Sun Q."/>
            <person name="Zhou Y."/>
        </authorList>
    </citation>
    <scope>NUCLEOTIDE SEQUENCE</scope>
    <source>
        <strain evidence="12">CGMCC 1.12187</strain>
    </source>
</reference>
<comment type="caution">
    <text evidence="12">The sequence shown here is derived from an EMBL/GenBank/DDBJ whole genome shotgun (WGS) entry which is preliminary data.</text>
</comment>
<evidence type="ECO:0000256" key="2">
    <source>
        <dbReference type="ARBA" id="ARBA00006742"/>
    </source>
</evidence>
<evidence type="ECO:0000256" key="9">
    <source>
        <dbReference type="ARBA" id="ARBA00023136"/>
    </source>
</evidence>
<organism evidence="12 13">
    <name type="scientific">Kocuria dechangensis</name>
    <dbReference type="NCBI Taxonomy" id="1176249"/>
    <lineage>
        <taxon>Bacteria</taxon>
        <taxon>Bacillati</taxon>
        <taxon>Actinomycetota</taxon>
        <taxon>Actinomycetes</taxon>
        <taxon>Micrococcales</taxon>
        <taxon>Micrococcaceae</taxon>
        <taxon>Kocuria</taxon>
    </lineage>
</organism>
<dbReference type="GO" id="GO:0015031">
    <property type="term" value="P:protein transport"/>
    <property type="evidence" value="ECO:0007669"/>
    <property type="project" value="UniProtKB-KW"/>
</dbReference>
<dbReference type="PANTHER" id="PTHR33909:SF1">
    <property type="entry name" value="SEC TRANSLOCON ACCESSORY COMPLEX SUBUNIT YAJC"/>
    <property type="match status" value="1"/>
</dbReference>
<keyword evidence="7 11" id="KW-1133">Transmembrane helix</keyword>
<feature type="transmembrane region" description="Helical" evidence="11">
    <location>
        <begin position="24"/>
        <end position="41"/>
    </location>
</feature>
<keyword evidence="5 11" id="KW-0812">Transmembrane</keyword>
<evidence type="ECO:0000256" key="6">
    <source>
        <dbReference type="ARBA" id="ARBA00022927"/>
    </source>
</evidence>
<evidence type="ECO:0000256" key="3">
    <source>
        <dbReference type="ARBA" id="ARBA00022448"/>
    </source>
</evidence>
<keyword evidence="8" id="KW-0811">Translocation</keyword>
<dbReference type="PANTHER" id="PTHR33909">
    <property type="entry name" value="SEC TRANSLOCON ACCESSORY COMPLEX SUBUNIT YAJC"/>
    <property type="match status" value="1"/>
</dbReference>
<feature type="region of interest" description="Disordered" evidence="10">
    <location>
        <begin position="105"/>
        <end position="163"/>
    </location>
</feature>
<keyword evidence="4" id="KW-1003">Cell membrane</keyword>
<evidence type="ECO:0000256" key="4">
    <source>
        <dbReference type="ARBA" id="ARBA00022475"/>
    </source>
</evidence>
<evidence type="ECO:0000256" key="1">
    <source>
        <dbReference type="ARBA" id="ARBA00004162"/>
    </source>
</evidence>
<keyword evidence="3" id="KW-0813">Transport</keyword>
<keyword evidence="6" id="KW-0653">Protein transport</keyword>
<evidence type="ECO:0000256" key="10">
    <source>
        <dbReference type="SAM" id="MobiDB-lite"/>
    </source>
</evidence>
<evidence type="ECO:0000256" key="5">
    <source>
        <dbReference type="ARBA" id="ARBA00022692"/>
    </source>
</evidence>
<feature type="compositionally biased region" description="Basic and acidic residues" evidence="10">
    <location>
        <begin position="147"/>
        <end position="163"/>
    </location>
</feature>
<evidence type="ECO:0000313" key="13">
    <source>
        <dbReference type="Proteomes" id="UP000638848"/>
    </source>
</evidence>
<accession>A0A917GWN5</accession>
<dbReference type="SMART" id="SM01323">
    <property type="entry name" value="YajC"/>
    <property type="match status" value="1"/>
</dbReference>
<feature type="compositionally biased region" description="Basic and acidic residues" evidence="10">
    <location>
        <begin position="121"/>
        <end position="137"/>
    </location>
</feature>
<reference evidence="12" key="1">
    <citation type="journal article" date="2014" name="Int. J. Syst. Evol. Microbiol.">
        <title>Complete genome sequence of Corynebacterium casei LMG S-19264T (=DSM 44701T), isolated from a smear-ripened cheese.</title>
        <authorList>
            <consortium name="US DOE Joint Genome Institute (JGI-PGF)"/>
            <person name="Walter F."/>
            <person name="Albersmeier A."/>
            <person name="Kalinowski J."/>
            <person name="Ruckert C."/>
        </authorList>
    </citation>
    <scope>NUCLEOTIDE SEQUENCE</scope>
    <source>
        <strain evidence="12">CGMCC 1.12187</strain>
    </source>
</reference>
<gene>
    <name evidence="12" type="ORF">GCM10011374_23130</name>
</gene>
<comment type="similarity">
    <text evidence="2">Belongs to the YajC family.</text>
</comment>
<dbReference type="EMBL" id="BMEQ01000011">
    <property type="protein sequence ID" value="GGG59602.1"/>
    <property type="molecule type" value="Genomic_DNA"/>
</dbReference>
<dbReference type="RefSeq" id="WP_188537361.1">
    <property type="nucleotide sequence ID" value="NZ_BMEQ01000011.1"/>
</dbReference>
<dbReference type="InterPro" id="IPR003849">
    <property type="entry name" value="Preprotein_translocase_YajC"/>
</dbReference>
<dbReference type="AlphaFoldDB" id="A0A917GWN5"/>
<evidence type="ECO:0000256" key="7">
    <source>
        <dbReference type="ARBA" id="ARBA00022989"/>
    </source>
</evidence>
<dbReference type="GO" id="GO:0005886">
    <property type="term" value="C:plasma membrane"/>
    <property type="evidence" value="ECO:0007669"/>
    <property type="project" value="UniProtKB-SubCell"/>
</dbReference>
<evidence type="ECO:0000256" key="8">
    <source>
        <dbReference type="ARBA" id="ARBA00023010"/>
    </source>
</evidence>
<feature type="compositionally biased region" description="Low complexity" evidence="10">
    <location>
        <begin position="105"/>
        <end position="120"/>
    </location>
</feature>
<evidence type="ECO:0008006" key="14">
    <source>
        <dbReference type="Google" id="ProtNLM"/>
    </source>
</evidence>
<dbReference type="Proteomes" id="UP000638848">
    <property type="component" value="Unassembled WGS sequence"/>
</dbReference>
<protein>
    <recommendedName>
        <fullName evidence="14">Preprotein translocase subunit YajC</fullName>
    </recommendedName>
</protein>
<evidence type="ECO:0000313" key="12">
    <source>
        <dbReference type="EMBL" id="GGG59602.1"/>
    </source>
</evidence>